<dbReference type="AlphaFoldDB" id="A0A7R7ZW62"/>
<protein>
    <submittedName>
        <fullName evidence="1">Uncharacterized protein</fullName>
    </submittedName>
</protein>
<gene>
    <name evidence="1" type="ORF">AKAW2_20252S</name>
</gene>
<evidence type="ECO:0000313" key="1">
    <source>
        <dbReference type="EMBL" id="BCR95312.1"/>
    </source>
</evidence>
<name>A0A7R7ZW62_ASPKA</name>
<reference evidence="1" key="1">
    <citation type="submission" date="2021-01" db="EMBL/GenBank/DDBJ databases">
        <authorList>
            <consortium name="Aspergillus luchuensis mut. kawachii IFO 4304 genome sequencing consortium"/>
            <person name="Kazuki M."/>
            <person name="Futagami T."/>
        </authorList>
    </citation>
    <scope>NUCLEOTIDE SEQUENCE</scope>
    <source>
        <strain evidence="1">IFO 4308</strain>
    </source>
</reference>
<accession>A0A7R7ZW62</accession>
<reference evidence="1" key="2">
    <citation type="submission" date="2021-02" db="EMBL/GenBank/DDBJ databases">
        <title>Aspergillus luchuensis mut. kawachii IFO 4304 genome sequence.</title>
        <authorList>
            <person name="Mori K."/>
            <person name="Kadooka C."/>
            <person name="Goto M."/>
            <person name="Futagami T."/>
        </authorList>
    </citation>
    <scope>NUCLEOTIDE SEQUENCE</scope>
    <source>
        <strain evidence="1">IFO 4308</strain>
    </source>
</reference>
<dbReference type="EMBL" id="AP024426">
    <property type="protein sequence ID" value="BCR95312.1"/>
    <property type="molecule type" value="Genomic_DNA"/>
</dbReference>
<evidence type="ECO:0000313" key="2">
    <source>
        <dbReference type="Proteomes" id="UP000661280"/>
    </source>
</evidence>
<dbReference type="KEGG" id="aluc:AKAW2_20252S"/>
<organism evidence="1 2">
    <name type="scientific">Aspergillus kawachii</name>
    <name type="common">White koji mold</name>
    <name type="synonym">Aspergillus awamori var. kawachi</name>
    <dbReference type="NCBI Taxonomy" id="1069201"/>
    <lineage>
        <taxon>Eukaryota</taxon>
        <taxon>Fungi</taxon>
        <taxon>Dikarya</taxon>
        <taxon>Ascomycota</taxon>
        <taxon>Pezizomycotina</taxon>
        <taxon>Eurotiomycetes</taxon>
        <taxon>Eurotiomycetidae</taxon>
        <taxon>Eurotiales</taxon>
        <taxon>Aspergillaceae</taxon>
        <taxon>Aspergillus</taxon>
        <taxon>Aspergillus subgen. Circumdati</taxon>
    </lineage>
</organism>
<dbReference type="RefSeq" id="XP_041539078.1">
    <property type="nucleotide sequence ID" value="XM_041684944.1"/>
</dbReference>
<keyword evidence="2" id="KW-1185">Reference proteome</keyword>
<dbReference type="Proteomes" id="UP000661280">
    <property type="component" value="Chromosome 2"/>
</dbReference>
<proteinExistence type="predicted"/>
<dbReference type="GeneID" id="64956637"/>
<sequence length="131" mass="14726">MNENLKSCELSPTIFYDRRAASSIIAKIHLSPKPQLAAQTGNSPRAERDAAELAGQTVQSFANNLVCICPMCQQLPRRKDCPTIKEIPQLILVKRRRLSESGCSHQINPRAHTNYIISHMSEEKNEKGKRT</sequence>